<sequence>MNRAFLKLLGLIGLLFLSLAAQGADSPTLDNIRKKHVIRVGVKTDFGPFNSLNAKGEVIGFESDIAALIAERLGVGLKKVSITTENRFQKLELGDVDILIATVGDTPSRRMIATAVEPGYSETSVNLLFAPGKAVDSWANIRQQTICAVQGSYFNKPMAERYLLELQTYKTVRDAHLALRDGQCAGFLYATAALANTVQLPEWQGYRMTLPNALVTPMAIFIPRNEQGGALDVALGDILADLHRTGWLLAASQRWGITSTGWLHTQQTLFLERDEQGQYLCTRNAAGRWPAACRNTEYVSSTEVSGLQAVGLWLKEQLDVDLNFIYDPYDRKQFITGIAYTMLLIACSIAISLVLGVAVSVAVDHRSGWGAKVIHAIMAYGRLTPPLLMMYLIFFGLGGWTMREYGIKLPAFAVASFCSGYYTAGLVMRALLEASTHIRSYDAGFVLRLHNLSRTATYANWPIKQALINLTKQTMIASAIAIPELLSAASLLIAEKGNIFLTMTMLVLTFYLITSLWTRLFNYAEKALLPAGQP</sequence>
<gene>
    <name evidence="11" type="ORF">SAMN05192549_10577</name>
</gene>
<keyword evidence="12" id="KW-1185">Reference proteome</keyword>
<dbReference type="Gene3D" id="3.40.190.10">
    <property type="entry name" value="Periplasmic binding protein-like II"/>
    <property type="match status" value="2"/>
</dbReference>
<name>A0A1M7PHD3_9BURK</name>
<dbReference type="GO" id="GO:0005576">
    <property type="term" value="C:extracellular region"/>
    <property type="evidence" value="ECO:0007669"/>
    <property type="project" value="TreeGrafter"/>
</dbReference>
<comment type="similarity">
    <text evidence="2">Belongs to the bacterial solute-binding protein 3 family.</text>
</comment>
<keyword evidence="6 8" id="KW-1133">Transmembrane helix</keyword>
<dbReference type="GO" id="GO:0006865">
    <property type="term" value="P:amino acid transport"/>
    <property type="evidence" value="ECO:0007669"/>
    <property type="project" value="TreeGrafter"/>
</dbReference>
<keyword evidence="5 9" id="KW-0732">Signal</keyword>
<protein>
    <submittedName>
        <fullName evidence="11">Polar amino acid transport system substrate-binding protein</fullName>
    </submittedName>
</protein>
<evidence type="ECO:0000259" key="10">
    <source>
        <dbReference type="SMART" id="SM00062"/>
    </source>
</evidence>
<evidence type="ECO:0000256" key="1">
    <source>
        <dbReference type="ARBA" id="ARBA00004651"/>
    </source>
</evidence>
<feature type="signal peptide" evidence="9">
    <location>
        <begin position="1"/>
        <end position="23"/>
    </location>
</feature>
<feature type="transmembrane region" description="Helical" evidence="8">
    <location>
        <begin position="499"/>
        <end position="518"/>
    </location>
</feature>
<feature type="domain" description="Solute-binding protein family 3/N-terminal" evidence="10">
    <location>
        <begin position="37"/>
        <end position="257"/>
    </location>
</feature>
<evidence type="ECO:0000256" key="8">
    <source>
        <dbReference type="SAM" id="Phobius"/>
    </source>
</evidence>
<keyword evidence="4 8" id="KW-0812">Transmembrane</keyword>
<reference evidence="12" key="1">
    <citation type="submission" date="2016-11" db="EMBL/GenBank/DDBJ databases">
        <authorList>
            <person name="Varghese N."/>
            <person name="Submissions S."/>
        </authorList>
    </citation>
    <scope>NUCLEOTIDE SEQUENCE [LARGE SCALE GENOMIC DNA]</scope>
    <source>
        <strain evidence="12">Sac-22</strain>
    </source>
</reference>
<dbReference type="GO" id="GO:0055085">
    <property type="term" value="P:transmembrane transport"/>
    <property type="evidence" value="ECO:0007669"/>
    <property type="project" value="InterPro"/>
</dbReference>
<dbReference type="AlphaFoldDB" id="A0A1M7PHD3"/>
<feature type="transmembrane region" description="Helical" evidence="8">
    <location>
        <begin position="409"/>
        <end position="432"/>
    </location>
</feature>
<dbReference type="PANTHER" id="PTHR30085:SF6">
    <property type="entry name" value="ABC TRANSPORTER GLUTAMINE-BINDING PROTEIN GLNH"/>
    <property type="match status" value="1"/>
</dbReference>
<dbReference type="PANTHER" id="PTHR30085">
    <property type="entry name" value="AMINO ACID ABC TRANSPORTER PERMEASE"/>
    <property type="match status" value="1"/>
</dbReference>
<dbReference type="RefSeq" id="WP_229255690.1">
    <property type="nucleotide sequence ID" value="NZ_FRCX01000005.1"/>
</dbReference>
<evidence type="ECO:0000313" key="12">
    <source>
        <dbReference type="Proteomes" id="UP000184339"/>
    </source>
</evidence>
<dbReference type="GO" id="GO:0030288">
    <property type="term" value="C:outer membrane-bounded periplasmic space"/>
    <property type="evidence" value="ECO:0007669"/>
    <property type="project" value="TreeGrafter"/>
</dbReference>
<dbReference type="InterPro" id="IPR051455">
    <property type="entry name" value="Bact_solute-bind_prot3"/>
</dbReference>
<dbReference type="Proteomes" id="UP000184339">
    <property type="component" value="Unassembled WGS sequence"/>
</dbReference>
<dbReference type="Gene3D" id="1.10.3720.10">
    <property type="entry name" value="MetI-like"/>
    <property type="match status" value="1"/>
</dbReference>
<evidence type="ECO:0000256" key="6">
    <source>
        <dbReference type="ARBA" id="ARBA00022989"/>
    </source>
</evidence>
<evidence type="ECO:0000256" key="4">
    <source>
        <dbReference type="ARBA" id="ARBA00022692"/>
    </source>
</evidence>
<dbReference type="SUPFAM" id="SSF53850">
    <property type="entry name" value="Periplasmic binding protein-like II"/>
    <property type="match status" value="1"/>
</dbReference>
<comment type="subcellular location">
    <subcellularLocation>
        <location evidence="1">Cell membrane</location>
        <topology evidence="1">Multi-pass membrane protein</topology>
    </subcellularLocation>
</comment>
<dbReference type="SUPFAM" id="SSF161098">
    <property type="entry name" value="MetI-like"/>
    <property type="match status" value="1"/>
</dbReference>
<dbReference type="SMART" id="SM00062">
    <property type="entry name" value="PBPb"/>
    <property type="match status" value="1"/>
</dbReference>
<accession>A0A1M7PHD3</accession>
<dbReference type="CDD" id="cd06261">
    <property type="entry name" value="TM_PBP2"/>
    <property type="match status" value="1"/>
</dbReference>
<evidence type="ECO:0000256" key="5">
    <source>
        <dbReference type="ARBA" id="ARBA00022729"/>
    </source>
</evidence>
<evidence type="ECO:0000313" key="11">
    <source>
        <dbReference type="EMBL" id="SHN16447.1"/>
    </source>
</evidence>
<keyword evidence="7 8" id="KW-0472">Membrane</keyword>
<evidence type="ECO:0000256" key="7">
    <source>
        <dbReference type="ARBA" id="ARBA00023136"/>
    </source>
</evidence>
<evidence type="ECO:0000256" key="3">
    <source>
        <dbReference type="ARBA" id="ARBA00022448"/>
    </source>
</evidence>
<feature type="chain" id="PRO_5011980329" evidence="9">
    <location>
        <begin position="24"/>
        <end position="534"/>
    </location>
</feature>
<dbReference type="STRING" id="551987.SAMN05192549_10577"/>
<dbReference type="GO" id="GO:0005886">
    <property type="term" value="C:plasma membrane"/>
    <property type="evidence" value="ECO:0007669"/>
    <property type="project" value="UniProtKB-SubCell"/>
</dbReference>
<evidence type="ECO:0000256" key="9">
    <source>
        <dbReference type="SAM" id="SignalP"/>
    </source>
</evidence>
<keyword evidence="3" id="KW-0813">Transport</keyword>
<evidence type="ECO:0000256" key="2">
    <source>
        <dbReference type="ARBA" id="ARBA00010333"/>
    </source>
</evidence>
<dbReference type="InterPro" id="IPR035906">
    <property type="entry name" value="MetI-like_sf"/>
</dbReference>
<proteinExistence type="inferred from homology"/>
<dbReference type="Pfam" id="PF00497">
    <property type="entry name" value="SBP_bac_3"/>
    <property type="match status" value="1"/>
</dbReference>
<feature type="transmembrane region" description="Helical" evidence="8">
    <location>
        <begin position="338"/>
        <end position="363"/>
    </location>
</feature>
<dbReference type="InterPro" id="IPR001638">
    <property type="entry name" value="Solute-binding_3/MltF_N"/>
</dbReference>
<dbReference type="EMBL" id="FRCX01000005">
    <property type="protein sequence ID" value="SHN16447.1"/>
    <property type="molecule type" value="Genomic_DNA"/>
</dbReference>
<feature type="transmembrane region" description="Helical" evidence="8">
    <location>
        <begin position="383"/>
        <end position="403"/>
    </location>
</feature>
<feature type="transmembrane region" description="Helical" evidence="8">
    <location>
        <begin position="474"/>
        <end position="493"/>
    </location>
</feature>
<organism evidence="11 12">
    <name type="scientific">Duganella sacchari</name>
    <dbReference type="NCBI Taxonomy" id="551987"/>
    <lineage>
        <taxon>Bacteria</taxon>
        <taxon>Pseudomonadati</taxon>
        <taxon>Pseudomonadota</taxon>
        <taxon>Betaproteobacteria</taxon>
        <taxon>Burkholderiales</taxon>
        <taxon>Oxalobacteraceae</taxon>
        <taxon>Telluria group</taxon>
        <taxon>Duganella</taxon>
    </lineage>
</organism>
<dbReference type="InterPro" id="IPR000515">
    <property type="entry name" value="MetI-like"/>
</dbReference>